<protein>
    <submittedName>
        <fullName evidence="1">Uncharacterized protein</fullName>
    </submittedName>
</protein>
<name>A0A0G3GZ70_9CORY</name>
<proteinExistence type="predicted"/>
<dbReference type="RefSeq" id="WP_047262486.1">
    <property type="nucleotide sequence ID" value="NZ_CP011542.1"/>
</dbReference>
<accession>A0A0G3GZ70</accession>
<dbReference type="EMBL" id="CP011542">
    <property type="protein sequence ID" value="AKK06461.1"/>
    <property type="molecule type" value="Genomic_DNA"/>
</dbReference>
<evidence type="ECO:0000313" key="2">
    <source>
        <dbReference type="Proteomes" id="UP000035199"/>
    </source>
</evidence>
<dbReference type="KEGG" id="cmv:CMUST_10725"/>
<reference evidence="2" key="2">
    <citation type="submission" date="2015-05" db="EMBL/GenBank/DDBJ databases">
        <title>Complete genome sequence of Corynebacterium mustelae DSM 45274, isolated from various tissues of a male ferret with lethal sepsis.</title>
        <authorList>
            <person name="Ruckert C."/>
            <person name="Albersmeier A."/>
            <person name="Winkler A."/>
            <person name="Tauch A."/>
        </authorList>
    </citation>
    <scope>NUCLEOTIDE SEQUENCE [LARGE SCALE GENOMIC DNA]</scope>
    <source>
        <strain evidence="2">DSM 45274</strain>
    </source>
</reference>
<dbReference type="Proteomes" id="UP000035199">
    <property type="component" value="Chromosome"/>
</dbReference>
<evidence type="ECO:0000313" key="1">
    <source>
        <dbReference type="EMBL" id="AKK06461.1"/>
    </source>
</evidence>
<keyword evidence="2" id="KW-1185">Reference proteome</keyword>
<organism evidence="1 2">
    <name type="scientific">Corynebacterium mustelae</name>
    <dbReference type="NCBI Taxonomy" id="571915"/>
    <lineage>
        <taxon>Bacteria</taxon>
        <taxon>Bacillati</taxon>
        <taxon>Actinomycetota</taxon>
        <taxon>Actinomycetes</taxon>
        <taxon>Mycobacteriales</taxon>
        <taxon>Corynebacteriaceae</taxon>
        <taxon>Corynebacterium</taxon>
    </lineage>
</organism>
<sequence>MAASEYCPGVAVTDPQTSIRLCRELIYRFFPGNIRSSKVWIDPHLYPTKQFSFKRPFATTDATRVTPAQLTALFPSEELYVLPHHPVAGVENTVLRASSSMLFDALSDLDNPNSAALSTIMEWAYIFDQDFTHCFWVSDSTMPIQTPTGNIHQAIMFMYSPCQIHSSH</sequence>
<dbReference type="OrthoDB" id="9787225at2"/>
<reference evidence="1 2" key="1">
    <citation type="journal article" date="2015" name="Genome Announc.">
        <title>Complete Genome Sequence of the Type Strain Corynebacterium mustelae DSM 45274, Isolated from Various Tissues of a Male Ferret with Lethal Sepsis.</title>
        <authorList>
            <person name="Ruckert C."/>
            <person name="Eimer J."/>
            <person name="Winkler A."/>
            <person name="Tauch A."/>
        </authorList>
    </citation>
    <scope>NUCLEOTIDE SEQUENCE [LARGE SCALE GENOMIC DNA]</scope>
    <source>
        <strain evidence="1 2">DSM 45274</strain>
    </source>
</reference>
<dbReference type="PATRIC" id="fig|571915.4.peg.2282"/>
<dbReference type="AlphaFoldDB" id="A0A0G3GZ70"/>
<gene>
    <name evidence="1" type="ORF">CMUST_10725</name>
</gene>
<dbReference type="STRING" id="571915.CMUST_10725"/>